<evidence type="ECO:0000256" key="4">
    <source>
        <dbReference type="ARBA" id="ARBA00022989"/>
    </source>
</evidence>
<keyword evidence="8" id="KW-1185">Reference proteome</keyword>
<gene>
    <name evidence="7" type="ORF">A6302_01549</name>
</gene>
<keyword evidence="3 6" id="KW-0812">Transmembrane</keyword>
<feature type="transmembrane region" description="Helical" evidence="6">
    <location>
        <begin position="270"/>
        <end position="289"/>
    </location>
</feature>
<dbReference type="EMBL" id="MCRJ01000029">
    <property type="protein sequence ID" value="ODN71115.1"/>
    <property type="molecule type" value="Genomic_DNA"/>
</dbReference>
<dbReference type="InterPro" id="IPR001851">
    <property type="entry name" value="ABC_transp_permease"/>
</dbReference>
<dbReference type="Pfam" id="PF02653">
    <property type="entry name" value="BPD_transp_2"/>
    <property type="match status" value="1"/>
</dbReference>
<feature type="transmembrane region" description="Helical" evidence="6">
    <location>
        <begin position="93"/>
        <end position="115"/>
    </location>
</feature>
<evidence type="ECO:0000256" key="5">
    <source>
        <dbReference type="ARBA" id="ARBA00023136"/>
    </source>
</evidence>
<evidence type="ECO:0000313" key="8">
    <source>
        <dbReference type="Proteomes" id="UP000094622"/>
    </source>
</evidence>
<feature type="transmembrane region" description="Helical" evidence="6">
    <location>
        <begin position="135"/>
        <end position="161"/>
    </location>
</feature>
<reference evidence="7 8" key="1">
    <citation type="submission" date="2016-07" db="EMBL/GenBank/DDBJ databases">
        <title>Draft Genome Sequence of Methylobrevis pamukkalensis PK2.</title>
        <authorList>
            <person name="Vasilenko O.V."/>
            <person name="Doronina N.V."/>
            <person name="Shmareva M.N."/>
            <person name="Tarlachkov S.V."/>
            <person name="Mustakhimov I."/>
            <person name="Trotsenko Y.A."/>
        </authorList>
    </citation>
    <scope>NUCLEOTIDE SEQUENCE [LARGE SCALE GENOMIC DNA]</scope>
    <source>
        <strain evidence="7 8">PK2</strain>
    </source>
</reference>
<protein>
    <submittedName>
        <fullName evidence="7">Branched-chain amino acid transport system / permease component</fullName>
    </submittedName>
</protein>
<evidence type="ECO:0000256" key="1">
    <source>
        <dbReference type="ARBA" id="ARBA00004651"/>
    </source>
</evidence>
<dbReference type="RefSeq" id="WP_245293958.1">
    <property type="nucleotide sequence ID" value="NZ_MCRJ01000029.1"/>
</dbReference>
<feature type="transmembrane region" description="Helical" evidence="6">
    <location>
        <begin position="41"/>
        <end position="60"/>
    </location>
</feature>
<feature type="transmembrane region" description="Helical" evidence="6">
    <location>
        <begin position="192"/>
        <end position="214"/>
    </location>
</feature>
<dbReference type="AlphaFoldDB" id="A0A1E3H4N6"/>
<dbReference type="CDD" id="cd06580">
    <property type="entry name" value="TM_PBP1_transp_TpRbsC_like"/>
    <property type="match status" value="1"/>
</dbReference>
<feature type="transmembrane region" description="Helical" evidence="6">
    <location>
        <begin position="6"/>
        <end position="29"/>
    </location>
</feature>
<evidence type="ECO:0000256" key="3">
    <source>
        <dbReference type="ARBA" id="ARBA00022692"/>
    </source>
</evidence>
<proteinExistence type="predicted"/>
<evidence type="ECO:0000256" key="2">
    <source>
        <dbReference type="ARBA" id="ARBA00022475"/>
    </source>
</evidence>
<dbReference type="GO" id="GO:0005886">
    <property type="term" value="C:plasma membrane"/>
    <property type="evidence" value="ECO:0007669"/>
    <property type="project" value="UniProtKB-SubCell"/>
</dbReference>
<sequence>MSDFLINWLAMVPVFAAPFALAALGLLVTERSGVLCLAAEGYMLIGAIAAVGASLTFGGYPLLPLAAGAVAAAVVSLLFALLVLVFRVEQVIAGLALVFFCLGLSSLIGSTFGWTSRTVSGNPQWPIPGLSEIPVLGRLLFSQDLIVYLLVPLTALVAYLLNGTMTGLRLKAVGDSPDAADAAGVSILGTRLAAILAGAALMGLAGAYLSVVVAKIWVDGMTGGRGWIAIALVIFSGWRPWRALGAALLFGSIEALVPRVAASGFAIPQYFLFMLPYLATLGVMVWTAWRGGGGGAPRALGRPFLREDRH</sequence>
<dbReference type="Proteomes" id="UP000094622">
    <property type="component" value="Unassembled WGS sequence"/>
</dbReference>
<evidence type="ECO:0000256" key="6">
    <source>
        <dbReference type="SAM" id="Phobius"/>
    </source>
</evidence>
<organism evidence="7 8">
    <name type="scientific">Methylobrevis pamukkalensis</name>
    <dbReference type="NCBI Taxonomy" id="1439726"/>
    <lineage>
        <taxon>Bacteria</taxon>
        <taxon>Pseudomonadati</taxon>
        <taxon>Pseudomonadota</taxon>
        <taxon>Alphaproteobacteria</taxon>
        <taxon>Hyphomicrobiales</taxon>
        <taxon>Pleomorphomonadaceae</taxon>
        <taxon>Methylobrevis</taxon>
    </lineage>
</organism>
<name>A0A1E3H4N6_9HYPH</name>
<comment type="caution">
    <text evidence="7">The sequence shown here is derived from an EMBL/GenBank/DDBJ whole genome shotgun (WGS) entry which is preliminary data.</text>
</comment>
<evidence type="ECO:0000313" key="7">
    <source>
        <dbReference type="EMBL" id="ODN71115.1"/>
    </source>
</evidence>
<keyword evidence="4 6" id="KW-1133">Transmembrane helix</keyword>
<keyword evidence="2" id="KW-1003">Cell membrane</keyword>
<dbReference type="GO" id="GO:0022857">
    <property type="term" value="F:transmembrane transporter activity"/>
    <property type="evidence" value="ECO:0007669"/>
    <property type="project" value="InterPro"/>
</dbReference>
<dbReference type="PANTHER" id="PTHR43370">
    <property type="entry name" value="SUGAR ABC TRANSPORTER INTEGRAL MEMBRANE PROTEIN-RELATED"/>
    <property type="match status" value="1"/>
</dbReference>
<accession>A0A1E3H4N6</accession>
<feature type="transmembrane region" description="Helical" evidence="6">
    <location>
        <begin position="66"/>
        <end position="86"/>
    </location>
</feature>
<comment type="subcellular location">
    <subcellularLocation>
        <location evidence="1">Cell membrane</location>
        <topology evidence="1">Multi-pass membrane protein</topology>
    </subcellularLocation>
</comment>
<keyword evidence="5 6" id="KW-0472">Membrane</keyword>
<dbReference type="PANTHER" id="PTHR43370:SF2">
    <property type="entry name" value="ABC TRANSPORTER PERMEASE PROTEIN"/>
    <property type="match status" value="1"/>
</dbReference>